<dbReference type="EMBL" id="LXMA01000010">
    <property type="protein sequence ID" value="OAT73688.1"/>
    <property type="molecule type" value="Genomic_DNA"/>
</dbReference>
<dbReference type="SMART" id="SM00857">
    <property type="entry name" value="Resolvase"/>
    <property type="match status" value="1"/>
</dbReference>
<dbReference type="InterPro" id="IPR025827">
    <property type="entry name" value="Zn_ribbon_recom_dom"/>
</dbReference>
<evidence type="ECO:0000259" key="3">
    <source>
        <dbReference type="PROSITE" id="PS51737"/>
    </source>
</evidence>
<evidence type="ECO:0000256" key="1">
    <source>
        <dbReference type="SAM" id="Coils"/>
    </source>
</evidence>
<reference evidence="5" key="1">
    <citation type="submission" date="2016-05" db="EMBL/GenBank/DDBJ databases">
        <authorList>
            <person name="Wang W."/>
            <person name="Zhu L."/>
        </authorList>
    </citation>
    <scope>NUCLEOTIDE SEQUENCE [LARGE SCALE GENOMIC DNA]</scope>
    <source>
        <strain evidence="5">W-2</strain>
    </source>
</reference>
<dbReference type="InterPro" id="IPR011109">
    <property type="entry name" value="DNA_bind_recombinase_dom"/>
</dbReference>
<feature type="coiled-coil region" evidence="1">
    <location>
        <begin position="364"/>
        <end position="419"/>
    </location>
</feature>
<organism evidence="4 5">
    <name type="scientific">Parageobacillus thermoglucosidasius</name>
    <name type="common">Geobacillus thermoglucosidasius</name>
    <dbReference type="NCBI Taxonomy" id="1426"/>
    <lineage>
        <taxon>Bacteria</taxon>
        <taxon>Bacillati</taxon>
        <taxon>Bacillota</taxon>
        <taxon>Bacilli</taxon>
        <taxon>Bacillales</taxon>
        <taxon>Anoxybacillaceae</taxon>
        <taxon>Parageobacillus</taxon>
    </lineage>
</organism>
<gene>
    <name evidence="4" type="ORF">A7K69_18335</name>
</gene>
<proteinExistence type="predicted"/>
<dbReference type="PANTHER" id="PTHR30461:SF23">
    <property type="entry name" value="DNA RECOMBINASE-RELATED"/>
    <property type="match status" value="1"/>
</dbReference>
<dbReference type="RefSeq" id="WP_064550740.1">
    <property type="nucleotide sequence ID" value="NZ_LXMA01000010.1"/>
</dbReference>
<evidence type="ECO:0000313" key="4">
    <source>
        <dbReference type="EMBL" id="OAT73688.1"/>
    </source>
</evidence>
<name>A0A1B7KUG4_PARTM</name>
<dbReference type="GO" id="GO:0000150">
    <property type="term" value="F:DNA strand exchange activity"/>
    <property type="evidence" value="ECO:0007669"/>
    <property type="project" value="InterPro"/>
</dbReference>
<dbReference type="OrthoDB" id="9811097at2"/>
<dbReference type="Pfam" id="PF00239">
    <property type="entry name" value="Resolvase"/>
    <property type="match status" value="1"/>
</dbReference>
<sequence>MRCVMYRRVSTDMQKEEGFSLEAQKMRLEAFALSQGWTIVDDYCDDGYSAKNMDRPALQRLIKDMQQKKFDVVIVYRLDRLVRSVLDLHKLLKIMQKYDVMFKSATESFETTTANGRLFITIVATIAEWERETIAERVFENMLERSKTGQRNGAPAPYGYDLIDGELRINLEEAKWVRFIFEKYKTHGSQNIAKQLNKQGVKTKKGEMWSDFAVRYVLRNPIYAGYIRWNYRSISKQKLGGQPVITPIKQENFVPIISEETFREVQELLQNRYNMAFRSGNHYPFSGVVRCAKCGKSFTGAQRKRKSGGVYRYYKCQGRFKFGNCDVQTIAEEAIEQVFLEALHIPEKLELEVETNELEKELDSDFIEKQLQKLKGRKERIKELYITGEIPKDEYNKRMQEIAVQEMELYELLNEYEEEASLEEIKTVLENIKKEWHNLSYEAKKYAIHSLFEYITIEVVEPTKMGKYPKPPKLKITDYRFR</sequence>
<dbReference type="AlphaFoldDB" id="A0A1B7KUG4"/>
<evidence type="ECO:0000313" key="5">
    <source>
        <dbReference type="Proteomes" id="UP000078290"/>
    </source>
</evidence>
<dbReference type="InterPro" id="IPR050639">
    <property type="entry name" value="SSR_resolvase"/>
</dbReference>
<dbReference type="InterPro" id="IPR036162">
    <property type="entry name" value="Resolvase-like_N_sf"/>
</dbReference>
<accession>A0A1B7KUG4</accession>
<dbReference type="Proteomes" id="UP000078290">
    <property type="component" value="Unassembled WGS sequence"/>
</dbReference>
<dbReference type="PANTHER" id="PTHR30461">
    <property type="entry name" value="DNA-INVERTASE FROM LAMBDOID PROPHAGE"/>
    <property type="match status" value="1"/>
</dbReference>
<keyword evidence="1" id="KW-0175">Coiled coil</keyword>
<protein>
    <submittedName>
        <fullName evidence="4">Resolvase</fullName>
    </submittedName>
</protein>
<dbReference type="PROSITE" id="PS51736">
    <property type="entry name" value="RECOMBINASES_3"/>
    <property type="match status" value="1"/>
</dbReference>
<feature type="domain" description="Resolvase/invertase-type recombinase catalytic" evidence="2">
    <location>
        <begin position="2"/>
        <end position="149"/>
    </location>
</feature>
<feature type="domain" description="Recombinase" evidence="3">
    <location>
        <begin position="157"/>
        <end position="275"/>
    </location>
</feature>
<dbReference type="CDD" id="cd00338">
    <property type="entry name" value="Ser_Recombinase"/>
    <property type="match status" value="1"/>
</dbReference>
<dbReference type="PROSITE" id="PS51737">
    <property type="entry name" value="RECOMBINASE_DNA_BIND"/>
    <property type="match status" value="1"/>
</dbReference>
<comment type="caution">
    <text evidence="4">The sequence shown here is derived from an EMBL/GenBank/DDBJ whole genome shotgun (WGS) entry which is preliminary data.</text>
</comment>
<dbReference type="Gene3D" id="3.40.50.1390">
    <property type="entry name" value="Resolvase, N-terminal catalytic domain"/>
    <property type="match status" value="1"/>
</dbReference>
<dbReference type="GO" id="GO:0003677">
    <property type="term" value="F:DNA binding"/>
    <property type="evidence" value="ECO:0007669"/>
    <property type="project" value="InterPro"/>
</dbReference>
<dbReference type="Pfam" id="PF07508">
    <property type="entry name" value="Recombinase"/>
    <property type="match status" value="1"/>
</dbReference>
<dbReference type="Gene3D" id="3.90.1750.20">
    <property type="entry name" value="Putative Large Serine Recombinase, Chain B, Domain 2"/>
    <property type="match status" value="1"/>
</dbReference>
<dbReference type="InterPro" id="IPR006119">
    <property type="entry name" value="Resolv_N"/>
</dbReference>
<dbReference type="SUPFAM" id="SSF53041">
    <property type="entry name" value="Resolvase-like"/>
    <property type="match status" value="1"/>
</dbReference>
<dbReference type="InterPro" id="IPR038109">
    <property type="entry name" value="DNA_bind_recomb_sf"/>
</dbReference>
<evidence type="ECO:0000259" key="2">
    <source>
        <dbReference type="PROSITE" id="PS51736"/>
    </source>
</evidence>
<dbReference type="Pfam" id="PF13408">
    <property type="entry name" value="Zn_ribbon_recom"/>
    <property type="match status" value="1"/>
</dbReference>